<keyword evidence="6" id="KW-0645">Protease</keyword>
<evidence type="ECO:0000256" key="7">
    <source>
        <dbReference type="ARBA" id="ARBA00022692"/>
    </source>
</evidence>
<dbReference type="SUPFAM" id="SSF56519">
    <property type="entry name" value="Penicillin binding protein dimerisation domain"/>
    <property type="match status" value="1"/>
</dbReference>
<evidence type="ECO:0000259" key="15">
    <source>
        <dbReference type="Pfam" id="PF00905"/>
    </source>
</evidence>
<keyword evidence="18" id="KW-1185">Reference proteome</keyword>
<dbReference type="InterPro" id="IPR001460">
    <property type="entry name" value="PCN-bd_Tpept"/>
</dbReference>
<dbReference type="Gene3D" id="3.40.710.10">
    <property type="entry name" value="DD-peptidase/beta-lactamase superfamily"/>
    <property type="match status" value="1"/>
</dbReference>
<evidence type="ECO:0000313" key="17">
    <source>
        <dbReference type="EMBL" id="RMA97071.1"/>
    </source>
</evidence>
<evidence type="ECO:0000256" key="1">
    <source>
        <dbReference type="ARBA" id="ARBA00004167"/>
    </source>
</evidence>
<dbReference type="PANTHER" id="PTHR30627">
    <property type="entry name" value="PEPTIDOGLYCAN D,D-TRANSPEPTIDASE"/>
    <property type="match status" value="1"/>
</dbReference>
<evidence type="ECO:0000256" key="10">
    <source>
        <dbReference type="ARBA" id="ARBA00022984"/>
    </source>
</evidence>
<dbReference type="GO" id="GO:0008658">
    <property type="term" value="F:penicillin binding"/>
    <property type="evidence" value="ECO:0007669"/>
    <property type="project" value="InterPro"/>
</dbReference>
<dbReference type="InterPro" id="IPR050515">
    <property type="entry name" value="Beta-lactam/transpept"/>
</dbReference>
<evidence type="ECO:0000256" key="5">
    <source>
        <dbReference type="ARBA" id="ARBA00022645"/>
    </source>
</evidence>
<feature type="domain" description="Penicillin-binding protein dimerisation" evidence="16">
    <location>
        <begin position="51"/>
        <end position="217"/>
    </location>
</feature>
<dbReference type="Gene3D" id="3.90.1310.10">
    <property type="entry name" value="Penicillin-binding protein 2a (Domain 2)"/>
    <property type="match status" value="1"/>
</dbReference>
<gene>
    <name evidence="17" type="ORF">CLV39_0724</name>
</gene>
<name>A0A3M0BIQ6_9AQUI</name>
<evidence type="ECO:0000256" key="14">
    <source>
        <dbReference type="SAM" id="Phobius"/>
    </source>
</evidence>
<evidence type="ECO:0000256" key="11">
    <source>
        <dbReference type="ARBA" id="ARBA00022989"/>
    </source>
</evidence>
<evidence type="ECO:0000259" key="16">
    <source>
        <dbReference type="Pfam" id="PF03717"/>
    </source>
</evidence>
<comment type="subcellular location">
    <subcellularLocation>
        <location evidence="2">Cell membrane</location>
    </subcellularLocation>
    <subcellularLocation>
        <location evidence="1">Membrane</location>
        <topology evidence="1">Single-pass membrane protein</topology>
    </subcellularLocation>
</comment>
<keyword evidence="3" id="KW-1003">Cell membrane</keyword>
<sequence>MKIKIQRFDIVLIFLLVFSFILLSRLFYLQVIKGNYYEKLSKNNYIRIITINPPRGRIFDRNGILLAYDVPYYQLYTLPYLIDKKELPKLKKAFKKYLNIDITSKLEEKIIKGYANKVIIKSKLTDKDIKNFYDHFYEFNGIFIETIPRRNYTEYAKYMPHILGYVGYPSKKELEENPDINADVLIGKSGVEKIYDNYLRGEYGNKAVIVDAKGRIKKILWEKPPKTGKDIYLTIDARLQKLAYESFKESGQKSGSIVLVNPKTYEILTMLNYPIFDIQKFSDGLTKKEWNKLLKNEYKPLFNKTLNGLYPPGSIYKIVVSTAALNEGVVSPTERIFSGGYFKIGKWKYRNWNLAGCGNINITQALEQSCDTYYYQIGLKLGVNKIVEYTYMFGIGKKLNPEIETKVSRVPTPDWKLRKLGESWFLGDTVNLSIGQGFLAITPFDASKILIPVLNNGNVLKPLLLKAYVDKGKIYENEPVVLNKLPIKKDIFSYIKKGLYLVIYGKRGTAKILQDLPVEVAGKTGTAQVYRKPKKNEKIDKWELQNHAWFISFFPYKNPQFSSVVFIEHGEKSSNAVKITKNLIEKMIENGFIK</sequence>
<keyword evidence="11 14" id="KW-1133">Transmembrane helix</keyword>
<organism evidence="17 18">
    <name type="scientific">Hydrogenothermus marinus</name>
    <dbReference type="NCBI Taxonomy" id="133270"/>
    <lineage>
        <taxon>Bacteria</taxon>
        <taxon>Pseudomonadati</taxon>
        <taxon>Aquificota</taxon>
        <taxon>Aquificia</taxon>
        <taxon>Aquificales</taxon>
        <taxon>Hydrogenothermaceae</taxon>
        <taxon>Hydrogenothermus</taxon>
    </lineage>
</organism>
<dbReference type="InterPro" id="IPR005311">
    <property type="entry name" value="PBP_dimer"/>
</dbReference>
<dbReference type="Proteomes" id="UP000280842">
    <property type="component" value="Unassembled WGS sequence"/>
</dbReference>
<dbReference type="GO" id="GO:0009002">
    <property type="term" value="F:serine-type D-Ala-D-Ala carboxypeptidase activity"/>
    <property type="evidence" value="ECO:0007669"/>
    <property type="project" value="InterPro"/>
</dbReference>
<feature type="transmembrane region" description="Helical" evidence="14">
    <location>
        <begin position="12"/>
        <end position="31"/>
    </location>
</feature>
<dbReference type="GO" id="GO:0009252">
    <property type="term" value="P:peptidoglycan biosynthetic process"/>
    <property type="evidence" value="ECO:0007669"/>
    <property type="project" value="UniProtKB-KW"/>
</dbReference>
<evidence type="ECO:0000256" key="13">
    <source>
        <dbReference type="ARBA" id="ARBA00023316"/>
    </source>
</evidence>
<feature type="domain" description="Penicillin-binding protein transpeptidase" evidence="15">
    <location>
        <begin position="255"/>
        <end position="584"/>
    </location>
</feature>
<keyword evidence="5" id="KW-0121">Carboxypeptidase</keyword>
<comment type="caution">
    <text evidence="17">The sequence shown here is derived from an EMBL/GenBank/DDBJ whole genome shotgun (WGS) entry which is preliminary data.</text>
</comment>
<proteinExistence type="predicted"/>
<dbReference type="Pfam" id="PF03717">
    <property type="entry name" value="PBP_dimer"/>
    <property type="match status" value="1"/>
</dbReference>
<dbReference type="GO" id="GO:0005886">
    <property type="term" value="C:plasma membrane"/>
    <property type="evidence" value="ECO:0007669"/>
    <property type="project" value="UniProtKB-SubCell"/>
</dbReference>
<reference evidence="17 18" key="1">
    <citation type="submission" date="2018-10" db="EMBL/GenBank/DDBJ databases">
        <title>Genomic Encyclopedia of Archaeal and Bacterial Type Strains, Phase II (KMG-II): from individual species to whole genera.</title>
        <authorList>
            <person name="Goeker M."/>
        </authorList>
    </citation>
    <scope>NUCLEOTIDE SEQUENCE [LARGE SCALE GENOMIC DNA]</scope>
    <source>
        <strain evidence="17 18">VM1</strain>
    </source>
</reference>
<dbReference type="InterPro" id="IPR036138">
    <property type="entry name" value="PBP_dimer_sf"/>
</dbReference>
<accession>A0A3M0BIQ6</accession>
<dbReference type="SUPFAM" id="SSF56601">
    <property type="entry name" value="beta-lactamase/transpeptidase-like"/>
    <property type="match status" value="1"/>
</dbReference>
<dbReference type="PANTHER" id="PTHR30627:SF2">
    <property type="entry name" value="PEPTIDOGLYCAN D,D-TRANSPEPTIDASE MRDA"/>
    <property type="match status" value="1"/>
</dbReference>
<evidence type="ECO:0000256" key="4">
    <source>
        <dbReference type="ARBA" id="ARBA00022519"/>
    </source>
</evidence>
<evidence type="ECO:0000256" key="8">
    <source>
        <dbReference type="ARBA" id="ARBA00022801"/>
    </source>
</evidence>
<dbReference type="EMBL" id="REFO01000011">
    <property type="protein sequence ID" value="RMA97071.1"/>
    <property type="molecule type" value="Genomic_DNA"/>
</dbReference>
<dbReference type="AlphaFoldDB" id="A0A3M0BIQ6"/>
<dbReference type="Pfam" id="PF00905">
    <property type="entry name" value="Transpeptidase"/>
    <property type="match status" value="1"/>
</dbReference>
<keyword evidence="13" id="KW-0961">Cell wall biogenesis/degradation</keyword>
<keyword evidence="10" id="KW-0573">Peptidoglycan synthesis</keyword>
<evidence type="ECO:0000256" key="6">
    <source>
        <dbReference type="ARBA" id="ARBA00022670"/>
    </source>
</evidence>
<dbReference type="RefSeq" id="WP_245960301.1">
    <property type="nucleotide sequence ID" value="NZ_REFO01000011.1"/>
</dbReference>
<dbReference type="InterPro" id="IPR017790">
    <property type="entry name" value="Penicillin-binding_protein_2"/>
</dbReference>
<dbReference type="InterPro" id="IPR012338">
    <property type="entry name" value="Beta-lactam/transpept-like"/>
</dbReference>
<keyword evidence="7 14" id="KW-0812">Transmembrane</keyword>
<protein>
    <submittedName>
        <fullName evidence="17">Penicillin-binding protein 2</fullName>
    </submittedName>
</protein>
<evidence type="ECO:0000313" key="18">
    <source>
        <dbReference type="Proteomes" id="UP000280842"/>
    </source>
</evidence>
<evidence type="ECO:0000256" key="3">
    <source>
        <dbReference type="ARBA" id="ARBA00022475"/>
    </source>
</evidence>
<dbReference type="Gene3D" id="3.30.1390.30">
    <property type="entry name" value="Penicillin-binding protein 2a, domain 3"/>
    <property type="match status" value="1"/>
</dbReference>
<dbReference type="NCBIfam" id="TIGR03423">
    <property type="entry name" value="pbp2_mrdA"/>
    <property type="match status" value="1"/>
</dbReference>
<dbReference type="GO" id="GO:0006508">
    <property type="term" value="P:proteolysis"/>
    <property type="evidence" value="ECO:0007669"/>
    <property type="project" value="UniProtKB-KW"/>
</dbReference>
<keyword evidence="4" id="KW-0997">Cell inner membrane</keyword>
<keyword evidence="8" id="KW-0378">Hydrolase</keyword>
<evidence type="ECO:0000256" key="9">
    <source>
        <dbReference type="ARBA" id="ARBA00022960"/>
    </source>
</evidence>
<dbReference type="GO" id="GO:0008360">
    <property type="term" value="P:regulation of cell shape"/>
    <property type="evidence" value="ECO:0007669"/>
    <property type="project" value="UniProtKB-KW"/>
</dbReference>
<keyword evidence="12 14" id="KW-0472">Membrane</keyword>
<evidence type="ECO:0000256" key="12">
    <source>
        <dbReference type="ARBA" id="ARBA00023136"/>
    </source>
</evidence>
<evidence type="ECO:0000256" key="2">
    <source>
        <dbReference type="ARBA" id="ARBA00004236"/>
    </source>
</evidence>
<dbReference type="GO" id="GO:0071972">
    <property type="term" value="F:peptidoglycan L,D-transpeptidase activity"/>
    <property type="evidence" value="ECO:0007669"/>
    <property type="project" value="TreeGrafter"/>
</dbReference>
<dbReference type="GO" id="GO:0071555">
    <property type="term" value="P:cell wall organization"/>
    <property type="evidence" value="ECO:0007669"/>
    <property type="project" value="UniProtKB-KW"/>
</dbReference>
<keyword evidence="9" id="KW-0133">Cell shape</keyword>